<evidence type="ECO:0000256" key="1">
    <source>
        <dbReference type="SAM" id="MobiDB-lite"/>
    </source>
</evidence>
<sequence>MAMTGTTLDAGNTANKKEQDVEAKSMQLHQQASLAGEVTLVNHTYSQAAMEHLWKMLQLGWDTRESAKIGAFGFLVVWVCYIGVNLMGIGLHSYGFFLK</sequence>
<feature type="region of interest" description="Disordered" evidence="1">
    <location>
        <begin position="1"/>
        <end position="22"/>
    </location>
</feature>
<keyword evidence="4" id="KW-1185">Reference proteome</keyword>
<dbReference type="EMBL" id="CAXAMN010023940">
    <property type="protein sequence ID" value="CAK9082543.1"/>
    <property type="molecule type" value="Genomic_DNA"/>
</dbReference>
<proteinExistence type="predicted"/>
<dbReference type="Proteomes" id="UP001642484">
    <property type="component" value="Unassembled WGS sequence"/>
</dbReference>
<comment type="caution">
    <text evidence="3">The sequence shown here is derived from an EMBL/GenBank/DDBJ whole genome shotgun (WGS) entry which is preliminary data.</text>
</comment>
<feature type="transmembrane region" description="Helical" evidence="2">
    <location>
        <begin position="69"/>
        <end position="91"/>
    </location>
</feature>
<reference evidence="3 4" key="1">
    <citation type="submission" date="2024-02" db="EMBL/GenBank/DDBJ databases">
        <authorList>
            <person name="Chen Y."/>
            <person name="Shah S."/>
            <person name="Dougan E. K."/>
            <person name="Thang M."/>
            <person name="Chan C."/>
        </authorList>
    </citation>
    <scope>NUCLEOTIDE SEQUENCE [LARGE SCALE GENOMIC DNA]</scope>
</reference>
<evidence type="ECO:0000313" key="3">
    <source>
        <dbReference type="EMBL" id="CAK9082543.1"/>
    </source>
</evidence>
<keyword evidence="2" id="KW-0472">Membrane</keyword>
<keyword evidence="2" id="KW-1133">Transmembrane helix</keyword>
<evidence type="ECO:0000256" key="2">
    <source>
        <dbReference type="SAM" id="Phobius"/>
    </source>
</evidence>
<gene>
    <name evidence="3" type="ORF">CCMP2556_LOCUS40316</name>
</gene>
<accession>A0ABP0Q2R5</accession>
<keyword evidence="2" id="KW-0812">Transmembrane</keyword>
<name>A0ABP0Q2R5_9DINO</name>
<evidence type="ECO:0000313" key="4">
    <source>
        <dbReference type="Proteomes" id="UP001642484"/>
    </source>
</evidence>
<organism evidence="3 4">
    <name type="scientific">Durusdinium trenchii</name>
    <dbReference type="NCBI Taxonomy" id="1381693"/>
    <lineage>
        <taxon>Eukaryota</taxon>
        <taxon>Sar</taxon>
        <taxon>Alveolata</taxon>
        <taxon>Dinophyceae</taxon>
        <taxon>Suessiales</taxon>
        <taxon>Symbiodiniaceae</taxon>
        <taxon>Durusdinium</taxon>
    </lineage>
</organism>
<protein>
    <submittedName>
        <fullName evidence="3">Uncharacterized protein</fullName>
    </submittedName>
</protein>
<feature type="compositionally biased region" description="Polar residues" evidence="1">
    <location>
        <begin position="1"/>
        <end position="14"/>
    </location>
</feature>